<dbReference type="EMBL" id="OU015567">
    <property type="protein sequence ID" value="CAG5110448.1"/>
    <property type="molecule type" value="Genomic_DNA"/>
</dbReference>
<feature type="chain" id="PRO_5046296024" evidence="1">
    <location>
        <begin position="17"/>
        <end position="84"/>
    </location>
</feature>
<evidence type="ECO:0000313" key="2">
    <source>
        <dbReference type="EMBL" id="CAG5110448.1"/>
    </source>
</evidence>
<name>A0ABN7T4A9_OIKDI</name>
<dbReference type="Proteomes" id="UP001158576">
    <property type="component" value="Chromosome 2"/>
</dbReference>
<keyword evidence="1" id="KW-0732">Signal</keyword>
<evidence type="ECO:0000256" key="1">
    <source>
        <dbReference type="SAM" id="SignalP"/>
    </source>
</evidence>
<reference evidence="2 3" key="1">
    <citation type="submission" date="2021-04" db="EMBL/GenBank/DDBJ databases">
        <authorList>
            <person name="Bliznina A."/>
        </authorList>
    </citation>
    <scope>NUCLEOTIDE SEQUENCE [LARGE SCALE GENOMIC DNA]</scope>
</reference>
<protein>
    <submittedName>
        <fullName evidence="2">Oidioi.mRNA.OKI2018_I69.chr2.g4849.t1.cds</fullName>
    </submittedName>
</protein>
<accession>A0ABN7T4A9</accession>
<feature type="signal peptide" evidence="1">
    <location>
        <begin position="1"/>
        <end position="16"/>
    </location>
</feature>
<organism evidence="2 3">
    <name type="scientific">Oikopleura dioica</name>
    <name type="common">Tunicate</name>
    <dbReference type="NCBI Taxonomy" id="34765"/>
    <lineage>
        <taxon>Eukaryota</taxon>
        <taxon>Metazoa</taxon>
        <taxon>Chordata</taxon>
        <taxon>Tunicata</taxon>
        <taxon>Appendicularia</taxon>
        <taxon>Copelata</taxon>
        <taxon>Oikopleuridae</taxon>
        <taxon>Oikopleura</taxon>
    </lineage>
</organism>
<evidence type="ECO:0000313" key="3">
    <source>
        <dbReference type="Proteomes" id="UP001158576"/>
    </source>
</evidence>
<keyword evidence="3" id="KW-1185">Reference proteome</keyword>
<sequence length="84" mass="9458">MRFFKLFMSFLLSSEAALEGCEKNAVALAVRQCALFCTRNFLTIKGCETIEDAKGGSRMAVLKMAEIPYCEMAFQEEIVKCFAR</sequence>
<proteinExistence type="predicted"/>
<gene>
    <name evidence="2" type="ORF">OKIOD_LOCUS13614</name>
</gene>